<dbReference type="OrthoDB" id="3648309at2759"/>
<evidence type="ECO:0000256" key="7">
    <source>
        <dbReference type="SAM" id="Phobius"/>
    </source>
</evidence>
<dbReference type="Pfam" id="PF01184">
    <property type="entry name" value="Gpr1_Fun34_YaaH"/>
    <property type="match status" value="1"/>
</dbReference>
<dbReference type="InterPro" id="IPR000791">
    <property type="entry name" value="Gpr1/Fun34/SatP-like"/>
</dbReference>
<feature type="transmembrane region" description="Helical" evidence="7">
    <location>
        <begin position="125"/>
        <end position="148"/>
    </location>
</feature>
<evidence type="ECO:0000256" key="6">
    <source>
        <dbReference type="SAM" id="MobiDB-lite"/>
    </source>
</evidence>
<evidence type="ECO:0000256" key="5">
    <source>
        <dbReference type="ARBA" id="ARBA00023136"/>
    </source>
</evidence>
<organism evidence="8 9">
    <name type="scientific">Zopfia rhizophila CBS 207.26</name>
    <dbReference type="NCBI Taxonomy" id="1314779"/>
    <lineage>
        <taxon>Eukaryota</taxon>
        <taxon>Fungi</taxon>
        <taxon>Dikarya</taxon>
        <taxon>Ascomycota</taxon>
        <taxon>Pezizomycotina</taxon>
        <taxon>Dothideomycetes</taxon>
        <taxon>Dothideomycetes incertae sedis</taxon>
        <taxon>Zopfiaceae</taxon>
        <taxon>Zopfia</taxon>
    </lineage>
</organism>
<sequence length="210" mass="22227">MASDAAPGRNMTDGHQQVDGEHAKDGPGGIPPQHLLLATVSQVPNPEFMKLVNRGPLGLIGFALTTFVLGLYQCGAGLPDSNPISSVGPFQAVFSLAIFFGGFAQFVAGVMEFRVGNTFGTTRAYTFALGIYLILWCFLTVLLLVAALRTNCPSFSSYSSCIRVNRAGGAFAVICATFAFYASGSGLMVEETTFVRFPLGAIPRPARTTV</sequence>
<dbReference type="EMBL" id="ML994717">
    <property type="protein sequence ID" value="KAF2176028.1"/>
    <property type="molecule type" value="Genomic_DNA"/>
</dbReference>
<keyword evidence="9" id="KW-1185">Reference proteome</keyword>
<proteinExistence type="inferred from homology"/>
<name>A0A6A6DC43_9PEZI</name>
<dbReference type="InterPro" id="IPR051633">
    <property type="entry name" value="AceTr"/>
</dbReference>
<evidence type="ECO:0000256" key="3">
    <source>
        <dbReference type="ARBA" id="ARBA00022692"/>
    </source>
</evidence>
<evidence type="ECO:0000313" key="8">
    <source>
        <dbReference type="EMBL" id="KAF2176028.1"/>
    </source>
</evidence>
<dbReference type="GO" id="GO:0005886">
    <property type="term" value="C:plasma membrane"/>
    <property type="evidence" value="ECO:0007669"/>
    <property type="project" value="TreeGrafter"/>
</dbReference>
<evidence type="ECO:0000256" key="4">
    <source>
        <dbReference type="ARBA" id="ARBA00022989"/>
    </source>
</evidence>
<evidence type="ECO:0000256" key="2">
    <source>
        <dbReference type="ARBA" id="ARBA00005587"/>
    </source>
</evidence>
<feature type="transmembrane region" description="Helical" evidence="7">
    <location>
        <begin position="90"/>
        <end position="113"/>
    </location>
</feature>
<feature type="region of interest" description="Disordered" evidence="6">
    <location>
        <begin position="1"/>
        <end position="26"/>
    </location>
</feature>
<keyword evidence="3 7" id="KW-0812">Transmembrane</keyword>
<feature type="transmembrane region" description="Helical" evidence="7">
    <location>
        <begin position="57"/>
        <end position="78"/>
    </location>
</feature>
<protein>
    <recommendedName>
        <fullName evidence="10">Gpr1 family protein</fullName>
    </recommendedName>
</protein>
<comment type="subcellular location">
    <subcellularLocation>
        <location evidence="1">Membrane</location>
        <topology evidence="1">Multi-pass membrane protein</topology>
    </subcellularLocation>
</comment>
<keyword evidence="4 7" id="KW-1133">Transmembrane helix</keyword>
<dbReference type="GO" id="GO:0015123">
    <property type="term" value="F:acetate transmembrane transporter activity"/>
    <property type="evidence" value="ECO:0007669"/>
    <property type="project" value="TreeGrafter"/>
</dbReference>
<dbReference type="PANTHER" id="PTHR31123:SF1">
    <property type="entry name" value="ACCUMULATION OF DYADS PROTEIN 2-RELATED"/>
    <property type="match status" value="1"/>
</dbReference>
<evidence type="ECO:0008006" key="10">
    <source>
        <dbReference type="Google" id="ProtNLM"/>
    </source>
</evidence>
<accession>A0A6A6DC43</accession>
<evidence type="ECO:0000313" key="9">
    <source>
        <dbReference type="Proteomes" id="UP000800200"/>
    </source>
</evidence>
<gene>
    <name evidence="8" type="ORF">K469DRAFT_723390</name>
</gene>
<feature type="compositionally biased region" description="Basic and acidic residues" evidence="6">
    <location>
        <begin position="16"/>
        <end position="25"/>
    </location>
</feature>
<keyword evidence="5 7" id="KW-0472">Membrane</keyword>
<evidence type="ECO:0000256" key="1">
    <source>
        <dbReference type="ARBA" id="ARBA00004141"/>
    </source>
</evidence>
<dbReference type="Proteomes" id="UP000800200">
    <property type="component" value="Unassembled WGS sequence"/>
</dbReference>
<reference evidence="8" key="1">
    <citation type="journal article" date="2020" name="Stud. Mycol.">
        <title>101 Dothideomycetes genomes: a test case for predicting lifestyles and emergence of pathogens.</title>
        <authorList>
            <person name="Haridas S."/>
            <person name="Albert R."/>
            <person name="Binder M."/>
            <person name="Bloem J."/>
            <person name="Labutti K."/>
            <person name="Salamov A."/>
            <person name="Andreopoulos B."/>
            <person name="Baker S."/>
            <person name="Barry K."/>
            <person name="Bills G."/>
            <person name="Bluhm B."/>
            <person name="Cannon C."/>
            <person name="Castanera R."/>
            <person name="Culley D."/>
            <person name="Daum C."/>
            <person name="Ezra D."/>
            <person name="Gonzalez J."/>
            <person name="Henrissat B."/>
            <person name="Kuo A."/>
            <person name="Liang C."/>
            <person name="Lipzen A."/>
            <person name="Lutzoni F."/>
            <person name="Magnuson J."/>
            <person name="Mondo S."/>
            <person name="Nolan M."/>
            <person name="Ohm R."/>
            <person name="Pangilinan J."/>
            <person name="Park H.-J."/>
            <person name="Ramirez L."/>
            <person name="Alfaro M."/>
            <person name="Sun H."/>
            <person name="Tritt A."/>
            <person name="Yoshinaga Y."/>
            <person name="Zwiers L.-H."/>
            <person name="Turgeon B."/>
            <person name="Goodwin S."/>
            <person name="Spatafora J."/>
            <person name="Crous P."/>
            <person name="Grigoriev I."/>
        </authorList>
    </citation>
    <scope>NUCLEOTIDE SEQUENCE</scope>
    <source>
        <strain evidence="8">CBS 207.26</strain>
    </source>
</reference>
<dbReference type="PANTHER" id="PTHR31123">
    <property type="entry name" value="ACCUMULATION OF DYADS PROTEIN 2-RELATED"/>
    <property type="match status" value="1"/>
</dbReference>
<feature type="transmembrane region" description="Helical" evidence="7">
    <location>
        <begin position="168"/>
        <end position="189"/>
    </location>
</feature>
<comment type="similarity">
    <text evidence="2">Belongs to the acetate uptake transporter (AceTr) (TC 2.A.96) family.</text>
</comment>
<dbReference type="AlphaFoldDB" id="A0A6A6DC43"/>